<gene>
    <name evidence="1" type="ORF">JOB18_032735</name>
</gene>
<protein>
    <submittedName>
        <fullName evidence="1">Uncharacterized protein</fullName>
    </submittedName>
</protein>
<organism evidence="1 2">
    <name type="scientific">Solea senegalensis</name>
    <name type="common">Senegalese sole</name>
    <dbReference type="NCBI Taxonomy" id="28829"/>
    <lineage>
        <taxon>Eukaryota</taxon>
        <taxon>Metazoa</taxon>
        <taxon>Chordata</taxon>
        <taxon>Craniata</taxon>
        <taxon>Vertebrata</taxon>
        <taxon>Euteleostomi</taxon>
        <taxon>Actinopterygii</taxon>
        <taxon>Neopterygii</taxon>
        <taxon>Teleostei</taxon>
        <taxon>Neoteleostei</taxon>
        <taxon>Acanthomorphata</taxon>
        <taxon>Carangaria</taxon>
        <taxon>Pleuronectiformes</taxon>
        <taxon>Pleuronectoidei</taxon>
        <taxon>Soleidae</taxon>
        <taxon>Solea</taxon>
    </lineage>
</organism>
<proteinExistence type="predicted"/>
<reference evidence="1 2" key="1">
    <citation type="journal article" date="2021" name="Sci. Rep.">
        <title>Chromosome anchoring in Senegalese sole (Solea senegalensis) reveals sex-associated markers and genome rearrangements in flatfish.</title>
        <authorList>
            <person name="Guerrero-Cozar I."/>
            <person name="Gomez-Garrido J."/>
            <person name="Berbel C."/>
            <person name="Martinez-Blanch J.F."/>
            <person name="Alioto T."/>
            <person name="Claros M.G."/>
            <person name="Gagnaire P.A."/>
            <person name="Manchado M."/>
        </authorList>
    </citation>
    <scope>NUCLEOTIDE SEQUENCE [LARGE SCALE GENOMIC DNA]</scope>
    <source>
        <strain evidence="1">Sse05_10M</strain>
    </source>
</reference>
<dbReference type="AlphaFoldDB" id="A0AAV6T0G7"/>
<keyword evidence="2" id="KW-1185">Reference proteome</keyword>
<sequence length="191" mass="20825">MKPCCCCCANKTVNVVRILVIVPVRVGTDAYRRVVLHNYTSACECDLIYKSLAADQQCALSHGCFVSECFSGGRERGPVNGKGEPNRRVAAVTQNVIPQPEAMSHSLESSVQTQRSIIFLLLFGFFIEQAVSSSSSSSSSSLPCNVTAKTCHDNCPSNSLLPDSKFVSFLCAVQFNNRRFKNDVSRRGSES</sequence>
<dbReference type="EMBL" id="JAGKHQ010000002">
    <property type="protein sequence ID" value="KAG7522880.1"/>
    <property type="molecule type" value="Genomic_DNA"/>
</dbReference>
<comment type="caution">
    <text evidence="1">The sequence shown here is derived from an EMBL/GenBank/DDBJ whole genome shotgun (WGS) entry which is preliminary data.</text>
</comment>
<evidence type="ECO:0000313" key="1">
    <source>
        <dbReference type="EMBL" id="KAG7522880.1"/>
    </source>
</evidence>
<dbReference type="Proteomes" id="UP000693946">
    <property type="component" value="Linkage Group LG10"/>
</dbReference>
<name>A0AAV6T0G7_SOLSE</name>
<accession>A0AAV6T0G7</accession>
<evidence type="ECO:0000313" key="2">
    <source>
        <dbReference type="Proteomes" id="UP000693946"/>
    </source>
</evidence>